<gene>
    <name evidence="3" type="ORF">G5S32_09300</name>
</gene>
<dbReference type="SUPFAM" id="SSF56801">
    <property type="entry name" value="Acetyl-CoA synthetase-like"/>
    <property type="match status" value="1"/>
</dbReference>
<dbReference type="EMBL" id="CP049331">
    <property type="protein sequence ID" value="QIH42178.1"/>
    <property type="molecule type" value="Genomic_DNA"/>
</dbReference>
<dbReference type="PANTHER" id="PTHR43201">
    <property type="entry name" value="ACYL-COA SYNTHETASE"/>
    <property type="match status" value="1"/>
</dbReference>
<dbReference type="InterPro" id="IPR045851">
    <property type="entry name" value="AMP-bd_C_sf"/>
</dbReference>
<accession>A0A6G7CJF5</accession>
<proteinExistence type="inferred from homology"/>
<dbReference type="AlphaFoldDB" id="A0A6G7CJF5"/>
<feature type="domain" description="AMP-dependent synthetase/ligase" evidence="2">
    <location>
        <begin position="19"/>
        <end position="292"/>
    </location>
</feature>
<dbReference type="GO" id="GO:0031956">
    <property type="term" value="F:medium-chain fatty acid-CoA ligase activity"/>
    <property type="evidence" value="ECO:0007669"/>
    <property type="project" value="TreeGrafter"/>
</dbReference>
<evidence type="ECO:0000313" key="3">
    <source>
        <dbReference type="EMBL" id="QIH42178.1"/>
    </source>
</evidence>
<dbReference type="InterPro" id="IPR042099">
    <property type="entry name" value="ANL_N_sf"/>
</dbReference>
<name>A0A6G7CJF5_9VIBR</name>
<dbReference type="KEGG" id="vzi:G5S32_09300"/>
<dbReference type="RefSeq" id="WP_165311753.1">
    <property type="nucleotide sequence ID" value="NZ_CP049331.1"/>
</dbReference>
<dbReference type="PROSITE" id="PS00455">
    <property type="entry name" value="AMP_BINDING"/>
    <property type="match status" value="1"/>
</dbReference>
<dbReference type="InterPro" id="IPR000873">
    <property type="entry name" value="AMP-dep_synth/lig_dom"/>
</dbReference>
<comment type="similarity">
    <text evidence="1">Belongs to the ATP-dependent AMP-binding enzyme family.</text>
</comment>
<dbReference type="Gene3D" id="3.30.300.30">
    <property type="match status" value="1"/>
</dbReference>
<dbReference type="PANTHER" id="PTHR43201:SF8">
    <property type="entry name" value="ACYL-COA SYNTHETASE FAMILY MEMBER 3"/>
    <property type="match status" value="1"/>
</dbReference>
<evidence type="ECO:0000313" key="4">
    <source>
        <dbReference type="Proteomes" id="UP000503003"/>
    </source>
</evidence>
<organism evidence="3 4">
    <name type="scientific">Vibrio ziniensis</name>
    <dbReference type="NCBI Taxonomy" id="2711221"/>
    <lineage>
        <taxon>Bacteria</taxon>
        <taxon>Pseudomonadati</taxon>
        <taxon>Pseudomonadota</taxon>
        <taxon>Gammaproteobacteria</taxon>
        <taxon>Vibrionales</taxon>
        <taxon>Vibrionaceae</taxon>
        <taxon>Vibrio</taxon>
    </lineage>
</organism>
<evidence type="ECO:0000256" key="1">
    <source>
        <dbReference type="ARBA" id="ARBA00006432"/>
    </source>
</evidence>
<dbReference type="Gene3D" id="3.40.50.12780">
    <property type="entry name" value="N-terminal domain of ligase-like"/>
    <property type="match status" value="1"/>
</dbReference>
<sequence>MAFSCTELSPLSHLLLNQRPNSAVAFGSEGEINWAQFVADVGYHTNLLNHEKHQNIALCARDSYLFTVGLFALFHAGKTVILPGNYQPEALEELSSQFDFLLCDDAISPLRSTPTQSLTTGHQDSLQIFQSLDLESIQLILFTSGSSGTPKAIHKTLHQLNVEIEILHSLWGEKALNSRFESTVSHQHIYGLLFRVLWPICAGNPFARHSLEFPEQITHHANNDTVLVSSPALLKRLTEEHQPTQLRCLFSSGGPLPFVAASHAEELFGIRPIEVFGSTETGGIAFRQQTTEQLPWTLFPKVEAQLNQENCLRLRSSHIDPSGWYQTADECEFVSKDQFILKGRTDRIIKVEEKRVSLVEVEKRVDQLDYVKECAIIPIQQAERLILAAAIVLTDSGKTKLVELGKGKFWLLLRNELRNWLEPIAVPRSFRVVKEIPLNSQGKRQVAELEKLFQ</sequence>
<dbReference type="InterPro" id="IPR020845">
    <property type="entry name" value="AMP-binding_CS"/>
</dbReference>
<reference evidence="3 4" key="1">
    <citation type="submission" date="2020-02" db="EMBL/GenBank/DDBJ databases">
        <title>A complete genome of a marine bacterium Vibrio sp. ZWAL4003 isolated from the mangrove sediment with the ability to degrade polysaccharides.</title>
        <authorList>
            <person name="Wu J."/>
            <person name="Qu W."/>
            <person name="Zeng R."/>
        </authorList>
    </citation>
    <scope>NUCLEOTIDE SEQUENCE [LARGE SCALE GENOMIC DNA]</scope>
    <source>
        <strain evidence="3 4">ZWAL4003</strain>
    </source>
</reference>
<dbReference type="Pfam" id="PF00501">
    <property type="entry name" value="AMP-binding"/>
    <property type="match status" value="1"/>
</dbReference>
<dbReference type="GO" id="GO:0006631">
    <property type="term" value="P:fatty acid metabolic process"/>
    <property type="evidence" value="ECO:0007669"/>
    <property type="project" value="TreeGrafter"/>
</dbReference>
<dbReference type="Proteomes" id="UP000503003">
    <property type="component" value="Chromosome 1"/>
</dbReference>
<evidence type="ECO:0000259" key="2">
    <source>
        <dbReference type="Pfam" id="PF00501"/>
    </source>
</evidence>
<protein>
    <submittedName>
        <fullName evidence="3">AMP-binding protein</fullName>
    </submittedName>
</protein>
<keyword evidence="4" id="KW-1185">Reference proteome</keyword>